<feature type="region of interest" description="Disordered" evidence="1">
    <location>
        <begin position="158"/>
        <end position="185"/>
    </location>
</feature>
<feature type="region of interest" description="Disordered" evidence="1">
    <location>
        <begin position="206"/>
        <end position="226"/>
    </location>
</feature>
<feature type="transmembrane region" description="Helical" evidence="2">
    <location>
        <begin position="703"/>
        <end position="725"/>
    </location>
</feature>
<feature type="compositionally biased region" description="Polar residues" evidence="1">
    <location>
        <begin position="37"/>
        <end position="54"/>
    </location>
</feature>
<evidence type="ECO:0000313" key="3">
    <source>
        <dbReference type="EMBL" id="ACZ49323.1"/>
    </source>
</evidence>
<feature type="transmembrane region" description="Helical" evidence="2">
    <location>
        <begin position="752"/>
        <end position="772"/>
    </location>
</feature>
<sequence>MQGQESASSDGRSGISVRSAQVSEQSGQPSAQQGASVETSTQASVSGDVDSSWTALGGPSFSAPVVDSGIQSSSQPSAQQGASVETSTQASVSGDVDSSWTALGGPSFSAPVVDSGIQSSSQPSAQQGASVETSTQASVSGDVDSSWTALGGPSFSAPVVDSGIQSSSQPSAQQGASVETSTQASVSGDVDSSWAALGGPSFSAPVVDSGIQSSSQPSAQGGDDNQSNIKAAEREALQALTALMVFKAQSTLAQKAGVSALTDREVESIVRGAVAGDLTADVLHGIFRACERKLDNKIHIPDEFARRALSELNASLELARTLVGTETARQVNEARVRRADSAFDDFMAVHGGVTEELRQERAQRVEAAEKVVDQQREGAPIAASVMIGSEEYISAARDVIAVGVYAAQKAAAQSAGLNPLNASTVESIVNDNLTRSYFHGSGISLGSLRLIFRKLEGALGLSDQRINDGFASHLADAVTSGAQLAVKVVQGGSDDAELTAFLKTVEGLYSSHGGLVSGQQLDRGATISREDLCALVDFMLSDTPYQDGAAKGSGILDTISGYVNSWELSYGKLLSLNARTLSVAMSMADGEFDGVRTEAVSGAVEKFRIMLLGVPAQAKETPQAKEAPKAKEGLFSGVAPAVHAIIDPAKATVVDTCRKIRSKSMTSFSGVGQFVIAVTALLATIFAICACMEPTLTGPSGALIWGCLALVVLLPLLGMAIHAMVKAEEKRPAAPKGEFQTMLEDERVSKGVRILACVAVLAFIGAVIACMCVDVQHKTWHGSALLLSALVLFAVASIVIAVRGSTLAEEQDVGCKVAEVLVANDQQPAGGGASPDTLISSVEVEKGPVVENPTLQQQQASHLATTLNAGLYIAQ</sequence>
<gene>
    <name evidence="3" type="primary">msp1aS</name>
    <name evidence="3" type="ordered locus">ACIS_00773</name>
</gene>
<organism evidence="3 4">
    <name type="scientific">Anaplasma centrale (strain Israel)</name>
    <name type="common">Anaplasma marginale subsp. centrale (strain Israel)</name>
    <dbReference type="NCBI Taxonomy" id="574556"/>
    <lineage>
        <taxon>Bacteria</taxon>
        <taxon>Pseudomonadati</taxon>
        <taxon>Pseudomonadota</taxon>
        <taxon>Alphaproteobacteria</taxon>
        <taxon>Rickettsiales</taxon>
        <taxon>Anaplasmataceae</taxon>
        <taxon>Anaplasma</taxon>
    </lineage>
</organism>
<keyword evidence="4" id="KW-1185">Reference proteome</keyword>
<feature type="compositionally biased region" description="Low complexity" evidence="1">
    <location>
        <begin position="162"/>
        <end position="177"/>
    </location>
</feature>
<dbReference type="Pfam" id="PF11670">
    <property type="entry name" value="MSP1a"/>
    <property type="match status" value="1"/>
</dbReference>
<feature type="compositionally biased region" description="Low complexity" evidence="1">
    <location>
        <begin position="68"/>
        <end position="83"/>
    </location>
</feature>
<feature type="transmembrane region" description="Helical" evidence="2">
    <location>
        <begin position="671"/>
        <end position="691"/>
    </location>
</feature>
<evidence type="ECO:0000256" key="2">
    <source>
        <dbReference type="SAM" id="Phobius"/>
    </source>
</evidence>
<accession>D1AS70</accession>
<dbReference type="EMBL" id="CP001759">
    <property type="protein sequence ID" value="ACZ49323.1"/>
    <property type="molecule type" value="Genomic_DNA"/>
</dbReference>
<feature type="compositionally biased region" description="Polar residues" evidence="1">
    <location>
        <begin position="84"/>
        <end position="101"/>
    </location>
</feature>
<dbReference type="AlphaFoldDB" id="D1AS70"/>
<proteinExistence type="predicted"/>
<dbReference type="KEGG" id="acn:ACIS_00773"/>
<dbReference type="STRING" id="574556.ACIS_00773"/>
<evidence type="ECO:0000256" key="1">
    <source>
        <dbReference type="SAM" id="MobiDB-lite"/>
    </source>
</evidence>
<keyword evidence="2" id="KW-0472">Membrane</keyword>
<dbReference type="InterPro" id="IPR021685">
    <property type="entry name" value="MSP1a"/>
</dbReference>
<dbReference type="HOGENOM" id="CLU_328376_0_0_5"/>
<feature type="compositionally biased region" description="Polar residues" evidence="1">
    <location>
        <begin position="1"/>
        <end position="22"/>
    </location>
</feature>
<name>D1AS70_ANACI</name>
<dbReference type="Proteomes" id="UP000000630">
    <property type="component" value="Chromosome"/>
</dbReference>
<feature type="compositionally biased region" description="Polar residues" evidence="1">
    <location>
        <begin position="131"/>
        <end position="145"/>
    </location>
</feature>
<keyword evidence="2" id="KW-1133">Transmembrane helix</keyword>
<feature type="compositionally biased region" description="Low complexity" evidence="1">
    <location>
        <begin position="23"/>
        <end position="36"/>
    </location>
</feature>
<feature type="transmembrane region" description="Helical" evidence="2">
    <location>
        <begin position="784"/>
        <end position="802"/>
    </location>
</feature>
<evidence type="ECO:0000313" key="4">
    <source>
        <dbReference type="Proteomes" id="UP000000630"/>
    </source>
</evidence>
<feature type="region of interest" description="Disordered" evidence="1">
    <location>
        <begin position="1"/>
        <end position="145"/>
    </location>
</feature>
<reference evidence="3 4" key="1">
    <citation type="journal article" date="2010" name="J. Bacteriol.">
        <title>Complete genome sequence of Anaplasma marginale subsp. centrale.</title>
        <authorList>
            <person name="Herndon D.R."/>
            <person name="Palmer G.H."/>
            <person name="Shkap V."/>
            <person name="Knowles D.P. Jr."/>
            <person name="Brayton K.A."/>
        </authorList>
    </citation>
    <scope>NUCLEOTIDE SEQUENCE [LARGE SCALE GENOMIC DNA]</scope>
    <source>
        <strain evidence="3 4">Israel</strain>
    </source>
</reference>
<feature type="compositionally biased region" description="Low complexity" evidence="1">
    <location>
        <begin position="115"/>
        <end position="130"/>
    </location>
</feature>
<protein>
    <submittedName>
        <fullName evidence="3">Major surface protein 1a syntenic locus</fullName>
    </submittedName>
</protein>
<keyword evidence="2" id="KW-0812">Transmembrane</keyword>
<feature type="compositionally biased region" description="Polar residues" evidence="1">
    <location>
        <begin position="210"/>
        <end position="226"/>
    </location>
</feature>